<comment type="caution">
    <text evidence="1">The sequence shown here is derived from an EMBL/GenBank/DDBJ whole genome shotgun (WGS) entry which is preliminary data.</text>
</comment>
<dbReference type="AlphaFoldDB" id="A0A0V8QBN6"/>
<gene>
    <name evidence="1" type="ORF">ASU35_14420</name>
</gene>
<reference evidence="1 2" key="1">
    <citation type="submission" date="2015-11" db="EMBL/GenBank/DDBJ databases">
        <title>Butyribacter intestini gen. nov., sp. nov., a butyric acid-producing bacterium of the family Lachnospiraceae isolated from the human faeces.</title>
        <authorList>
            <person name="Zou Y."/>
            <person name="Xue W."/>
            <person name="Luo G."/>
            <person name="Lv M."/>
        </authorList>
    </citation>
    <scope>NUCLEOTIDE SEQUENCE [LARGE SCALE GENOMIC DNA]</scope>
    <source>
        <strain evidence="1 2">ACET-33324</strain>
    </source>
</reference>
<name>A0A0V8QBN6_9FIRM</name>
<evidence type="ECO:0000313" key="2">
    <source>
        <dbReference type="Proteomes" id="UP000054874"/>
    </source>
</evidence>
<dbReference type="RefSeq" id="WP_058353761.1">
    <property type="nucleotide sequence ID" value="NZ_CABMMD010000189.1"/>
</dbReference>
<dbReference type="Proteomes" id="UP000054874">
    <property type="component" value="Unassembled WGS sequence"/>
</dbReference>
<protein>
    <submittedName>
        <fullName evidence="1">Uncharacterized protein</fullName>
    </submittedName>
</protein>
<keyword evidence="2" id="KW-1185">Reference proteome</keyword>
<accession>A0A0V8QBN6</accession>
<organism evidence="1 2">
    <name type="scientific">Acetivibrio ethanolgignens</name>
    <dbReference type="NCBI Taxonomy" id="290052"/>
    <lineage>
        <taxon>Bacteria</taxon>
        <taxon>Bacillati</taxon>
        <taxon>Bacillota</taxon>
        <taxon>Clostridia</taxon>
        <taxon>Eubacteriales</taxon>
        <taxon>Oscillospiraceae</taxon>
        <taxon>Acetivibrio</taxon>
    </lineage>
</organism>
<evidence type="ECO:0000313" key="1">
    <source>
        <dbReference type="EMBL" id="KSV57999.1"/>
    </source>
</evidence>
<proteinExistence type="predicted"/>
<dbReference type="OrthoDB" id="9921944at2"/>
<dbReference type="STRING" id="290052.ASU35_14420"/>
<sequence>MLNLVVFETEEELCELTGLTEQELWEKGFNLDDWEIGFQSEVKLHKTPTAKDIENGYRENELIALFELPAHWLMSQMNSYCVGANYVFLDGKHYYTVHHA</sequence>
<dbReference type="EMBL" id="LNAM01000189">
    <property type="protein sequence ID" value="KSV57999.1"/>
    <property type="molecule type" value="Genomic_DNA"/>
</dbReference>